<dbReference type="InterPro" id="IPR036691">
    <property type="entry name" value="Endo/exonu/phosph_ase_sf"/>
</dbReference>
<sequence>MTPSSIDLLYLTFNCAKNLLDIPVFSSHLQTAFRQNATGLPEVVVLSLQEVAPLAYSFIGGYFLNPYLSRYEQAINIAAQHIIDDLSSRNSETVSTAPSALPSKPYTLVRGKNVGYTAILLFAREPSRLKNIQEAEVGFGAAEIGNKGAVGLRMLYEADGGSSELTFVATHLAAMEWNLPRRNANWAAVMRGMAFENPEVVVNSYKTSVTPSPASTPPAEDEPERARLLDNEHNEQHSQLQQQLHNISVFRPSSFLFVAGDLNYRISTTSPPPSATFPSLDPDSENYYPDFFRLDQLTRERNAGRTLHGLSEHEVRFPPTYKYDVLPPRPGTREPELDVPWKFAVHRYPSWTDRILFLDVPSWLKKGNSQDPKLNVRAYDCLPVLRMSDHRPVFLRIDVPLISPSDMAPPSDLDCGVSKDPRARLPMEIDPEAWERRAAARRKEVMAGWSMYLWSTKEGACILATVLAFSASVYWLHRRF</sequence>
<dbReference type="OrthoDB" id="62798at2759"/>
<comment type="caution">
    <text evidence="2">The sequence shown here is derived from an EMBL/GenBank/DDBJ whole genome shotgun (WGS) entry which is preliminary data.</text>
</comment>
<protein>
    <submittedName>
        <fullName evidence="2">Phosphatidylinositol phosphate phosphatase</fullName>
    </submittedName>
</protein>
<evidence type="ECO:0000259" key="1">
    <source>
        <dbReference type="SMART" id="SM00128"/>
    </source>
</evidence>
<dbReference type="PANTHER" id="PTHR11200:SF286">
    <property type="entry name" value="5-PHOSPHATASE, PUTATIVE (AFU_ORTHOLOGUE AFUA_5G07600)-RELATED"/>
    <property type="match status" value="1"/>
</dbReference>
<dbReference type="InterPro" id="IPR000300">
    <property type="entry name" value="IPPc"/>
</dbReference>
<dbReference type="PANTHER" id="PTHR11200">
    <property type="entry name" value="INOSITOL 5-PHOSPHATASE"/>
    <property type="match status" value="1"/>
</dbReference>
<evidence type="ECO:0000313" key="2">
    <source>
        <dbReference type="EMBL" id="KAF5704187.1"/>
    </source>
</evidence>
<accession>A0A8H6D6A6</accession>
<evidence type="ECO:0000313" key="3">
    <source>
        <dbReference type="Proteomes" id="UP000544331"/>
    </source>
</evidence>
<dbReference type="GO" id="GO:0004439">
    <property type="term" value="F:phosphatidylinositol-4,5-bisphosphate 5-phosphatase activity"/>
    <property type="evidence" value="ECO:0007669"/>
    <property type="project" value="TreeGrafter"/>
</dbReference>
<dbReference type="SMART" id="SM00128">
    <property type="entry name" value="IPPc"/>
    <property type="match status" value="1"/>
</dbReference>
<dbReference type="EMBL" id="JAAOAN010000524">
    <property type="protein sequence ID" value="KAF5704187.1"/>
    <property type="molecule type" value="Genomic_DNA"/>
</dbReference>
<name>A0A8H6D6A6_9HYPO</name>
<dbReference type="Pfam" id="PF22669">
    <property type="entry name" value="Exo_endo_phos2"/>
    <property type="match status" value="1"/>
</dbReference>
<keyword evidence="3" id="KW-1185">Reference proteome</keyword>
<gene>
    <name evidence="2" type="ORF">FMUND_12659</name>
</gene>
<dbReference type="InterPro" id="IPR046985">
    <property type="entry name" value="IP5"/>
</dbReference>
<dbReference type="SUPFAM" id="SSF56219">
    <property type="entry name" value="DNase I-like"/>
    <property type="match status" value="1"/>
</dbReference>
<proteinExistence type="predicted"/>
<feature type="domain" description="Inositol polyphosphate-related phosphatase" evidence="1">
    <location>
        <begin position="4"/>
        <end position="405"/>
    </location>
</feature>
<dbReference type="Gene3D" id="3.60.10.10">
    <property type="entry name" value="Endonuclease/exonuclease/phosphatase"/>
    <property type="match status" value="1"/>
</dbReference>
<dbReference type="GO" id="GO:0046856">
    <property type="term" value="P:phosphatidylinositol dephosphorylation"/>
    <property type="evidence" value="ECO:0007669"/>
    <property type="project" value="InterPro"/>
</dbReference>
<dbReference type="AlphaFoldDB" id="A0A8H6D6A6"/>
<dbReference type="Proteomes" id="UP000544331">
    <property type="component" value="Unassembled WGS sequence"/>
</dbReference>
<organism evidence="2 3">
    <name type="scientific">Fusarium mundagurra</name>
    <dbReference type="NCBI Taxonomy" id="1567541"/>
    <lineage>
        <taxon>Eukaryota</taxon>
        <taxon>Fungi</taxon>
        <taxon>Dikarya</taxon>
        <taxon>Ascomycota</taxon>
        <taxon>Pezizomycotina</taxon>
        <taxon>Sordariomycetes</taxon>
        <taxon>Hypocreomycetidae</taxon>
        <taxon>Hypocreales</taxon>
        <taxon>Nectriaceae</taxon>
        <taxon>Fusarium</taxon>
        <taxon>Fusarium fujikuroi species complex</taxon>
    </lineage>
</organism>
<reference evidence="2 3" key="1">
    <citation type="submission" date="2020-05" db="EMBL/GenBank/DDBJ databases">
        <title>Identification and distribution of gene clusters putatively required for synthesis of sphingolipid metabolism inhibitors in phylogenetically diverse species of the filamentous fungus Fusarium.</title>
        <authorList>
            <person name="Kim H.-S."/>
            <person name="Busman M."/>
            <person name="Brown D.W."/>
            <person name="Divon H."/>
            <person name="Uhlig S."/>
            <person name="Proctor R.H."/>
        </authorList>
    </citation>
    <scope>NUCLEOTIDE SEQUENCE [LARGE SCALE GENOMIC DNA]</scope>
    <source>
        <strain evidence="2 3">NRRL 66235</strain>
    </source>
</reference>